<evidence type="ECO:0000313" key="1">
    <source>
        <dbReference type="EMBL" id="KAJ7348605.1"/>
    </source>
</evidence>
<organism evidence="1 2">
    <name type="scientific">Mycena albidolilacea</name>
    <dbReference type="NCBI Taxonomy" id="1033008"/>
    <lineage>
        <taxon>Eukaryota</taxon>
        <taxon>Fungi</taxon>
        <taxon>Dikarya</taxon>
        <taxon>Basidiomycota</taxon>
        <taxon>Agaricomycotina</taxon>
        <taxon>Agaricomycetes</taxon>
        <taxon>Agaricomycetidae</taxon>
        <taxon>Agaricales</taxon>
        <taxon>Marasmiineae</taxon>
        <taxon>Mycenaceae</taxon>
        <taxon>Mycena</taxon>
    </lineage>
</organism>
<name>A0AAD7A470_9AGAR</name>
<reference evidence="1" key="1">
    <citation type="submission" date="2023-03" db="EMBL/GenBank/DDBJ databases">
        <title>Massive genome expansion in bonnet fungi (Mycena s.s.) driven by repeated elements and novel gene families across ecological guilds.</title>
        <authorList>
            <consortium name="Lawrence Berkeley National Laboratory"/>
            <person name="Harder C.B."/>
            <person name="Miyauchi S."/>
            <person name="Viragh M."/>
            <person name="Kuo A."/>
            <person name="Thoen E."/>
            <person name="Andreopoulos B."/>
            <person name="Lu D."/>
            <person name="Skrede I."/>
            <person name="Drula E."/>
            <person name="Henrissat B."/>
            <person name="Morin E."/>
            <person name="Kohler A."/>
            <person name="Barry K."/>
            <person name="LaButti K."/>
            <person name="Morin E."/>
            <person name="Salamov A."/>
            <person name="Lipzen A."/>
            <person name="Mereny Z."/>
            <person name="Hegedus B."/>
            <person name="Baldrian P."/>
            <person name="Stursova M."/>
            <person name="Weitz H."/>
            <person name="Taylor A."/>
            <person name="Grigoriev I.V."/>
            <person name="Nagy L.G."/>
            <person name="Martin F."/>
            <person name="Kauserud H."/>
        </authorList>
    </citation>
    <scope>NUCLEOTIDE SEQUENCE</scope>
    <source>
        <strain evidence="1">CBHHK002</strain>
    </source>
</reference>
<keyword evidence="2" id="KW-1185">Reference proteome</keyword>
<dbReference type="AlphaFoldDB" id="A0AAD7A470"/>
<comment type="caution">
    <text evidence="1">The sequence shown here is derived from an EMBL/GenBank/DDBJ whole genome shotgun (WGS) entry which is preliminary data.</text>
</comment>
<gene>
    <name evidence="1" type="ORF">DFH08DRAFT_1000561</name>
</gene>
<dbReference type="EMBL" id="JARIHO010000017">
    <property type="protein sequence ID" value="KAJ7348605.1"/>
    <property type="molecule type" value="Genomic_DNA"/>
</dbReference>
<protein>
    <submittedName>
        <fullName evidence="1">Uncharacterized protein</fullName>
    </submittedName>
</protein>
<dbReference type="Proteomes" id="UP001218218">
    <property type="component" value="Unassembled WGS sequence"/>
</dbReference>
<proteinExistence type="predicted"/>
<evidence type="ECO:0000313" key="2">
    <source>
        <dbReference type="Proteomes" id="UP001218218"/>
    </source>
</evidence>
<accession>A0AAD7A470</accession>
<sequence>MNYGCGKGLRRRLRICGTADFGAEAETEPLHLFAGASVAKRTSFSTDPLVVVSFRKKVFWTLVMRHYLTPCSLRIALRPPATLDEAPISPYVTTSLISRLTYSWYTPMMILGFQRTLQASDLWRMRPEREAG</sequence>